<dbReference type="EMBL" id="CP000496">
    <property type="protein sequence ID" value="ABN64413.2"/>
    <property type="molecule type" value="Genomic_DNA"/>
</dbReference>
<sequence length="261" mass="29274">MSVDRSIAGTPVPVVSEDSVSMFMDPDFNPSNYIDKLFQTITSSSVPSAAYSKASLGKLSYDISQLVTHLDYYTSELSNNNLRQTLQTLNNSNLVILQGNKDDSSEPNLTRLQYYVNVLNNSILTLSGELKSINEDISQSKVNDRSINNESINDLIQLKKVKQNLTSVLHLYEFLSGILSSTSGETKTSYTVEEFQNVLNTSFDSIRNELEAGEKANKQKILAHIDHLVELSGLFVNLKNFQSPFRKYITRLTVLKEENSK</sequence>
<dbReference type="RefSeq" id="XP_001382442.2">
    <property type="nucleotide sequence ID" value="XM_001382405.1"/>
</dbReference>
<gene>
    <name evidence="1" type="ORF">PICST_42375</name>
</gene>
<evidence type="ECO:0000313" key="2">
    <source>
        <dbReference type="Proteomes" id="UP000002258"/>
    </source>
</evidence>
<protein>
    <submittedName>
        <fullName evidence="1">Uncharacterized protein</fullName>
    </submittedName>
</protein>
<dbReference type="FunCoup" id="A3LP21">
    <property type="interactions" value="39"/>
</dbReference>
<dbReference type="OrthoDB" id="4064682at2759"/>
<dbReference type="InParanoid" id="A3LP21"/>
<dbReference type="KEGG" id="pic:PICST_42375"/>
<dbReference type="GeneID" id="4836757"/>
<proteinExistence type="predicted"/>
<dbReference type="Proteomes" id="UP000002258">
    <property type="component" value="Chromosome 2"/>
</dbReference>
<name>A3LP21_PICST</name>
<dbReference type="eggNOG" id="ENOG502RXQM">
    <property type="taxonomic scope" value="Eukaryota"/>
</dbReference>
<dbReference type="Gene3D" id="6.10.250.2790">
    <property type="match status" value="1"/>
</dbReference>
<organism evidence="1 2">
    <name type="scientific">Scheffersomyces stipitis (strain ATCC 58785 / CBS 6054 / NBRC 10063 / NRRL Y-11545)</name>
    <name type="common">Yeast</name>
    <name type="synonym">Pichia stipitis</name>
    <dbReference type="NCBI Taxonomy" id="322104"/>
    <lineage>
        <taxon>Eukaryota</taxon>
        <taxon>Fungi</taxon>
        <taxon>Dikarya</taxon>
        <taxon>Ascomycota</taxon>
        <taxon>Saccharomycotina</taxon>
        <taxon>Pichiomycetes</taxon>
        <taxon>Debaryomycetaceae</taxon>
        <taxon>Scheffersomyces</taxon>
    </lineage>
</organism>
<dbReference type="HOGENOM" id="CLU_086134_1_0_1"/>
<dbReference type="OMA" id="EFVPHAY"/>
<evidence type="ECO:0000313" key="1">
    <source>
        <dbReference type="EMBL" id="ABN64413.2"/>
    </source>
</evidence>
<reference evidence="1 2" key="1">
    <citation type="journal article" date="2007" name="Nat. Biotechnol.">
        <title>Genome sequence of the lignocellulose-bioconverting and xylose-fermenting yeast Pichia stipitis.</title>
        <authorList>
            <person name="Jeffries T.W."/>
            <person name="Grigoriev I.V."/>
            <person name="Grimwood J."/>
            <person name="Laplaza J.M."/>
            <person name="Aerts A."/>
            <person name="Salamov A."/>
            <person name="Schmutz J."/>
            <person name="Lindquist E."/>
            <person name="Dehal P."/>
            <person name="Shapiro H."/>
            <person name="Jin Y.S."/>
            <person name="Passoth V."/>
            <person name="Richardson P.M."/>
        </authorList>
    </citation>
    <scope>NUCLEOTIDE SEQUENCE [LARGE SCALE GENOMIC DNA]</scope>
    <source>
        <strain evidence="2">ATCC 58785 / CBS 6054 / NBRC 10063 / NRRL Y-11545</strain>
    </source>
</reference>
<keyword evidence="2" id="KW-1185">Reference proteome</keyword>
<dbReference type="AlphaFoldDB" id="A3LP21"/>
<dbReference type="STRING" id="322104.A3LP21"/>
<accession>A3LP21</accession>